<protein>
    <submittedName>
        <fullName evidence="2">Uncharacterized protein</fullName>
    </submittedName>
</protein>
<keyword evidence="1" id="KW-1133">Transmembrane helix</keyword>
<evidence type="ECO:0000313" key="3">
    <source>
        <dbReference type="Proteomes" id="UP000007962"/>
    </source>
</evidence>
<dbReference type="AlphaFoldDB" id="C5BYD0"/>
<reference evidence="2 3" key="1">
    <citation type="journal article" date="2009" name="Stand. Genomic Sci.">
        <title>Complete genome sequence of Beutenbergia cavernae type strain (HKI 0122).</title>
        <authorList>
            <person name="Land M."/>
            <person name="Pukall R."/>
            <person name="Abt B."/>
            <person name="Goker M."/>
            <person name="Rohde M."/>
            <person name="Glavina Del Rio T."/>
            <person name="Tice H."/>
            <person name="Copeland A."/>
            <person name="Cheng J.F."/>
            <person name="Lucas S."/>
            <person name="Chen F."/>
            <person name="Nolan M."/>
            <person name="Bruce D."/>
            <person name="Goodwin L."/>
            <person name="Pitluck S."/>
            <person name="Ivanova N."/>
            <person name="Mavromatis K."/>
            <person name="Ovchinnikova G."/>
            <person name="Pati A."/>
            <person name="Chen A."/>
            <person name="Palaniappan K."/>
            <person name="Hauser L."/>
            <person name="Chang Y.J."/>
            <person name="Jefferies C.C."/>
            <person name="Saunders E."/>
            <person name="Brettin T."/>
            <person name="Detter J.C."/>
            <person name="Han C."/>
            <person name="Chain P."/>
            <person name="Bristow J."/>
            <person name="Eisen J.A."/>
            <person name="Markowitz V."/>
            <person name="Hugenholtz P."/>
            <person name="Kyrpides N.C."/>
            <person name="Klenk H.P."/>
            <person name="Lapidus A."/>
        </authorList>
    </citation>
    <scope>NUCLEOTIDE SEQUENCE [LARGE SCALE GENOMIC DNA]</scope>
    <source>
        <strain evidence="3">ATCC BAA-8 / DSM 12333 / NBRC 16432</strain>
    </source>
</reference>
<dbReference type="STRING" id="471853.Bcav_2785"/>
<keyword evidence="1" id="KW-0472">Membrane</keyword>
<dbReference type="eggNOG" id="ENOG50335SP">
    <property type="taxonomic scope" value="Bacteria"/>
</dbReference>
<dbReference type="OrthoDB" id="4793549at2"/>
<gene>
    <name evidence="2" type="ordered locus">Bcav_2785</name>
</gene>
<dbReference type="EMBL" id="CP001618">
    <property type="protein sequence ID" value="ACQ81030.1"/>
    <property type="molecule type" value="Genomic_DNA"/>
</dbReference>
<keyword evidence="1" id="KW-0812">Transmembrane</keyword>
<dbReference type="HOGENOM" id="CLU_105893_0_0_11"/>
<proteinExistence type="predicted"/>
<sequence>MGAATAALVGALHAARLRWRRVRRGDEDGERGQVMLLSLACVAFALAMILVVASASAVYLERKALFALADAAAADAADAFDTDEYFGAGEPALTDASVRTSVEEFLASAPGVVVGDLEDLAAVGPTGAADPTTAQVTLTARARPPFLPWALMPWADGIPLRVTVFASTG</sequence>
<accession>C5BYD0</accession>
<dbReference type="Proteomes" id="UP000007962">
    <property type="component" value="Chromosome"/>
</dbReference>
<evidence type="ECO:0000256" key="1">
    <source>
        <dbReference type="SAM" id="Phobius"/>
    </source>
</evidence>
<evidence type="ECO:0000313" key="2">
    <source>
        <dbReference type="EMBL" id="ACQ81030.1"/>
    </source>
</evidence>
<feature type="transmembrane region" description="Helical" evidence="1">
    <location>
        <begin position="34"/>
        <end position="60"/>
    </location>
</feature>
<dbReference type="KEGG" id="bcv:Bcav_2785"/>
<organism evidence="2 3">
    <name type="scientific">Beutenbergia cavernae (strain ATCC BAA-8 / DSM 12333 / CCUG 43141 / JCM 11478 / NBRC 16432 / NCIMB 13614 / HKI 0122)</name>
    <dbReference type="NCBI Taxonomy" id="471853"/>
    <lineage>
        <taxon>Bacteria</taxon>
        <taxon>Bacillati</taxon>
        <taxon>Actinomycetota</taxon>
        <taxon>Actinomycetes</taxon>
        <taxon>Micrococcales</taxon>
        <taxon>Beutenbergiaceae</taxon>
        <taxon>Beutenbergia</taxon>
    </lineage>
</organism>
<keyword evidence="3" id="KW-1185">Reference proteome</keyword>
<dbReference type="RefSeq" id="WP_015883270.1">
    <property type="nucleotide sequence ID" value="NC_012669.1"/>
</dbReference>
<name>C5BYD0_BEUC1</name>